<sequence length="66" mass="6941">MADEPETVERTTIVETDGGGGGGGVLAVVLLVIVVLVLLFLFRDQLGFGADKTEISIPDKIEVNVN</sequence>
<reference evidence="3 4" key="1">
    <citation type="submission" date="2018-09" db="EMBL/GenBank/DDBJ databases">
        <title>Sphingomonas sp. DAC4.</title>
        <authorList>
            <person name="Seo T."/>
        </authorList>
    </citation>
    <scope>NUCLEOTIDE SEQUENCE [LARGE SCALE GENOMIC DNA]</scope>
    <source>
        <strain evidence="3 4">DAC4</strain>
    </source>
</reference>
<protein>
    <submittedName>
        <fullName evidence="3">Uncharacterized protein</fullName>
    </submittedName>
</protein>
<evidence type="ECO:0000313" key="4">
    <source>
        <dbReference type="Proteomes" id="UP000285023"/>
    </source>
</evidence>
<feature type="region of interest" description="Disordered" evidence="1">
    <location>
        <begin position="1"/>
        <end position="22"/>
    </location>
</feature>
<evidence type="ECO:0000256" key="1">
    <source>
        <dbReference type="SAM" id="MobiDB-lite"/>
    </source>
</evidence>
<name>A0A418Q344_9SPHN</name>
<keyword evidence="2" id="KW-0472">Membrane</keyword>
<accession>A0A418Q344</accession>
<comment type="caution">
    <text evidence="3">The sequence shown here is derived from an EMBL/GenBank/DDBJ whole genome shotgun (WGS) entry which is preliminary data.</text>
</comment>
<evidence type="ECO:0000313" key="3">
    <source>
        <dbReference type="EMBL" id="RIX32253.1"/>
    </source>
</evidence>
<dbReference type="Proteomes" id="UP000285023">
    <property type="component" value="Unassembled WGS sequence"/>
</dbReference>
<keyword evidence="2" id="KW-1133">Transmembrane helix</keyword>
<dbReference type="RefSeq" id="WP_119532016.1">
    <property type="nucleotide sequence ID" value="NZ_QXTF01000001.1"/>
</dbReference>
<proteinExistence type="predicted"/>
<keyword evidence="2" id="KW-0812">Transmembrane</keyword>
<evidence type="ECO:0000256" key="2">
    <source>
        <dbReference type="SAM" id="Phobius"/>
    </source>
</evidence>
<gene>
    <name evidence="3" type="ORF">D3M59_04640</name>
</gene>
<organism evidence="3 4">
    <name type="scientific">Sphingomonas edaphi</name>
    <dbReference type="NCBI Taxonomy" id="2315689"/>
    <lineage>
        <taxon>Bacteria</taxon>
        <taxon>Pseudomonadati</taxon>
        <taxon>Pseudomonadota</taxon>
        <taxon>Alphaproteobacteria</taxon>
        <taxon>Sphingomonadales</taxon>
        <taxon>Sphingomonadaceae</taxon>
        <taxon>Sphingomonas</taxon>
    </lineage>
</organism>
<feature type="transmembrane region" description="Helical" evidence="2">
    <location>
        <begin position="20"/>
        <end position="42"/>
    </location>
</feature>
<keyword evidence="4" id="KW-1185">Reference proteome</keyword>
<dbReference type="AlphaFoldDB" id="A0A418Q344"/>
<dbReference type="EMBL" id="QXTF01000001">
    <property type="protein sequence ID" value="RIX32253.1"/>
    <property type="molecule type" value="Genomic_DNA"/>
</dbReference>